<dbReference type="EMBL" id="JAOYFB010000038">
    <property type="protein sequence ID" value="KAK4026909.1"/>
    <property type="molecule type" value="Genomic_DNA"/>
</dbReference>
<dbReference type="Proteomes" id="UP001234178">
    <property type="component" value="Unassembled WGS sequence"/>
</dbReference>
<keyword evidence="2" id="KW-1185">Reference proteome</keyword>
<organism evidence="1 2">
    <name type="scientific">Daphnia magna</name>
    <dbReference type="NCBI Taxonomy" id="35525"/>
    <lineage>
        <taxon>Eukaryota</taxon>
        <taxon>Metazoa</taxon>
        <taxon>Ecdysozoa</taxon>
        <taxon>Arthropoda</taxon>
        <taxon>Crustacea</taxon>
        <taxon>Branchiopoda</taxon>
        <taxon>Diplostraca</taxon>
        <taxon>Cladocera</taxon>
        <taxon>Anomopoda</taxon>
        <taxon>Daphniidae</taxon>
        <taxon>Daphnia</taxon>
    </lineage>
</organism>
<sequence length="99" mass="11319">MNFLTLWPTNVEDKYFLLRIQYTTLSVQNYGSSNSVIVTECQSNLDKKRSWAQQQRVTPFEPLFKASSRSLVLKCSYKSVPLGNPVKACLPKKTSDIKN</sequence>
<protein>
    <submittedName>
        <fullName evidence="1">Uncharacterized protein</fullName>
    </submittedName>
</protein>
<accession>A0ABR0AP62</accession>
<comment type="caution">
    <text evidence="1">The sequence shown here is derived from an EMBL/GenBank/DDBJ whole genome shotgun (WGS) entry which is preliminary data.</text>
</comment>
<evidence type="ECO:0000313" key="1">
    <source>
        <dbReference type="EMBL" id="KAK4026909.1"/>
    </source>
</evidence>
<gene>
    <name evidence="1" type="ORF">OUZ56_015932</name>
</gene>
<reference evidence="1 2" key="1">
    <citation type="journal article" date="2023" name="Nucleic Acids Res.">
        <title>The hologenome of Daphnia magna reveals possible DNA methylation and microbiome-mediated evolution of the host genome.</title>
        <authorList>
            <person name="Chaturvedi A."/>
            <person name="Li X."/>
            <person name="Dhandapani V."/>
            <person name="Marshall H."/>
            <person name="Kissane S."/>
            <person name="Cuenca-Cambronero M."/>
            <person name="Asole G."/>
            <person name="Calvet F."/>
            <person name="Ruiz-Romero M."/>
            <person name="Marangio P."/>
            <person name="Guigo R."/>
            <person name="Rago D."/>
            <person name="Mirbahai L."/>
            <person name="Eastwood N."/>
            <person name="Colbourne J.K."/>
            <person name="Zhou J."/>
            <person name="Mallon E."/>
            <person name="Orsini L."/>
        </authorList>
    </citation>
    <scope>NUCLEOTIDE SEQUENCE [LARGE SCALE GENOMIC DNA]</scope>
    <source>
        <strain evidence="1">LRV0_1</strain>
    </source>
</reference>
<proteinExistence type="predicted"/>
<name>A0ABR0AP62_9CRUS</name>
<evidence type="ECO:0000313" key="2">
    <source>
        <dbReference type="Proteomes" id="UP001234178"/>
    </source>
</evidence>